<dbReference type="EMBL" id="BARV01000520">
    <property type="protein sequence ID" value="GAH99420.1"/>
    <property type="molecule type" value="Genomic_DNA"/>
</dbReference>
<dbReference type="PANTHER" id="PTHR30149:SF0">
    <property type="entry name" value="HYDROGENASE MATURATION FACTOR HYPD"/>
    <property type="match status" value="1"/>
</dbReference>
<dbReference type="Gene3D" id="3.40.50.11750">
    <property type="entry name" value="HypD, alpha/beta domain 1"/>
    <property type="match status" value="2"/>
</dbReference>
<dbReference type="GO" id="GO:0005506">
    <property type="term" value="F:iron ion binding"/>
    <property type="evidence" value="ECO:0007669"/>
    <property type="project" value="TreeGrafter"/>
</dbReference>
<dbReference type="InterPro" id="IPR042243">
    <property type="entry name" value="HypD_1"/>
</dbReference>
<dbReference type="GO" id="GO:0051604">
    <property type="term" value="P:protein maturation"/>
    <property type="evidence" value="ECO:0007669"/>
    <property type="project" value="TreeGrafter"/>
</dbReference>
<dbReference type="Pfam" id="PF01924">
    <property type="entry name" value="HypD"/>
    <property type="match status" value="1"/>
</dbReference>
<keyword evidence="2" id="KW-0479">Metal-binding</keyword>
<keyword evidence="3" id="KW-0408">Iron</keyword>
<dbReference type="PIRSF" id="PIRSF005622">
    <property type="entry name" value="Hydrgn_mat_hypD"/>
    <property type="match status" value="1"/>
</dbReference>
<dbReference type="InterPro" id="IPR042244">
    <property type="entry name" value="HypD_2_sf"/>
</dbReference>
<gene>
    <name evidence="4" type="ORF">S06H3_01918</name>
</gene>
<evidence type="ECO:0000256" key="1">
    <source>
        <dbReference type="ARBA" id="ARBA00007888"/>
    </source>
</evidence>
<comment type="similarity">
    <text evidence="1">Belongs to the HypD family.</text>
</comment>
<proteinExistence type="inferred from homology"/>
<dbReference type="AlphaFoldDB" id="X1L0J3"/>
<accession>X1L0J3</accession>
<reference evidence="4" key="1">
    <citation type="journal article" date="2014" name="Front. Microbiol.">
        <title>High frequency of phylogenetically diverse reductive dehalogenase-homologous genes in deep subseafloor sedimentary metagenomes.</title>
        <authorList>
            <person name="Kawai M."/>
            <person name="Futagami T."/>
            <person name="Toyoda A."/>
            <person name="Takaki Y."/>
            <person name="Nishi S."/>
            <person name="Hori S."/>
            <person name="Arai W."/>
            <person name="Tsubouchi T."/>
            <person name="Morono Y."/>
            <person name="Uchiyama I."/>
            <person name="Ito T."/>
            <person name="Fujiyama A."/>
            <person name="Inagaki F."/>
            <person name="Takami H."/>
        </authorList>
    </citation>
    <scope>NUCLEOTIDE SEQUENCE</scope>
    <source>
        <strain evidence="4">Expedition CK06-06</strain>
    </source>
</reference>
<protein>
    <recommendedName>
        <fullName evidence="5">Hydrogenase formation protein HypD</fullName>
    </recommendedName>
</protein>
<dbReference type="GO" id="GO:0070025">
    <property type="term" value="F:carbon monoxide binding"/>
    <property type="evidence" value="ECO:0007669"/>
    <property type="project" value="TreeGrafter"/>
</dbReference>
<evidence type="ECO:0000256" key="3">
    <source>
        <dbReference type="ARBA" id="ARBA00023004"/>
    </source>
</evidence>
<dbReference type="GO" id="GO:0051539">
    <property type="term" value="F:4 iron, 4 sulfur cluster binding"/>
    <property type="evidence" value="ECO:0007669"/>
    <property type="project" value="TreeGrafter"/>
</dbReference>
<dbReference type="PANTHER" id="PTHR30149">
    <property type="entry name" value="HYDROGENASE PROTEIN ASSEMBLY PROTEIN HYPD"/>
    <property type="match status" value="1"/>
</dbReference>
<evidence type="ECO:0008006" key="5">
    <source>
        <dbReference type="Google" id="ProtNLM"/>
    </source>
</evidence>
<evidence type="ECO:0000313" key="4">
    <source>
        <dbReference type="EMBL" id="GAH99420.1"/>
    </source>
</evidence>
<sequence>MHVCGSHELTITKFGLRSLFPDWLEVISGPGCPVCVTNAAEIDEAIELAKQGHLITTFGDMFQVPGTQTSLAGAKTDGADVRIIYGVADAVETARRNPEREVVHAAVGFETTAPTTASELLREPPENFSLLVCHRLIPPAMEFLLASGEASLDGFICPGHVSTIIGSRPYEPLSKRYGVPQVIAGFEPIDILLGVWMLLKQLHEGKGEVEIEYTRSVRSEGNVVAQEKMREVFKIVDKRWRGFPVIPKSALQLRREFKEYDARTRFDVHVESMADFAKGCRCGEVLRGLIHPCECPLFNKACTSEHPVGPCAVTTEGACNIAMKHQPSS</sequence>
<evidence type="ECO:0000256" key="2">
    <source>
        <dbReference type="ARBA" id="ARBA00022723"/>
    </source>
</evidence>
<dbReference type="InterPro" id="IPR002780">
    <property type="entry name" value="Hyd_form_HypD"/>
</dbReference>
<dbReference type="Gene3D" id="6.10.20.100">
    <property type="match status" value="1"/>
</dbReference>
<comment type="caution">
    <text evidence="4">The sequence shown here is derived from an EMBL/GenBank/DDBJ whole genome shotgun (WGS) entry which is preliminary data.</text>
</comment>
<name>X1L0J3_9ZZZZ</name>
<organism evidence="4">
    <name type="scientific">marine sediment metagenome</name>
    <dbReference type="NCBI Taxonomy" id="412755"/>
    <lineage>
        <taxon>unclassified sequences</taxon>
        <taxon>metagenomes</taxon>
        <taxon>ecological metagenomes</taxon>
    </lineage>
</organism>
<dbReference type="NCBIfam" id="TIGR00075">
    <property type="entry name" value="hypD"/>
    <property type="match status" value="1"/>
</dbReference>